<dbReference type="EMBL" id="CAJMWS010000309">
    <property type="protein sequence ID" value="CAE6406578.1"/>
    <property type="molecule type" value="Genomic_DNA"/>
</dbReference>
<reference evidence="1" key="1">
    <citation type="submission" date="2021-01" db="EMBL/GenBank/DDBJ databases">
        <authorList>
            <person name="Kaushik A."/>
        </authorList>
    </citation>
    <scope>NUCLEOTIDE SEQUENCE</scope>
    <source>
        <strain evidence="1">AG1-1C</strain>
    </source>
</reference>
<proteinExistence type="predicted"/>
<organism evidence="1 2">
    <name type="scientific">Rhizoctonia solani</name>
    <dbReference type="NCBI Taxonomy" id="456999"/>
    <lineage>
        <taxon>Eukaryota</taxon>
        <taxon>Fungi</taxon>
        <taxon>Dikarya</taxon>
        <taxon>Basidiomycota</taxon>
        <taxon>Agaricomycotina</taxon>
        <taxon>Agaricomycetes</taxon>
        <taxon>Cantharellales</taxon>
        <taxon>Ceratobasidiaceae</taxon>
        <taxon>Rhizoctonia</taxon>
    </lineage>
</organism>
<protein>
    <submittedName>
        <fullName evidence="1">Uncharacterized protein</fullName>
    </submittedName>
</protein>
<comment type="caution">
    <text evidence="1">The sequence shown here is derived from an EMBL/GenBank/DDBJ whole genome shotgun (WGS) entry which is preliminary data.</text>
</comment>
<sequence>MNVPARRIKVTTDVPNTTYTVWDENAHKFVPQDEWAFDFVVFYAHDRQKIPPRDWNERNFNEWFLFVHERKRSTGETRVIHLAPEYTTDGRVKGVHILLRPTPDPEAYRWTVQQYKAEEWPLKMNKLKAYGRFFHFELLKMIQSPEWKETYLYGIPPFDSNQFCINFANFFHNMGLIDDSDVRYLASLTRTQWPRLDGSTLPYRI</sequence>
<dbReference type="Proteomes" id="UP000663846">
    <property type="component" value="Unassembled WGS sequence"/>
</dbReference>
<evidence type="ECO:0000313" key="2">
    <source>
        <dbReference type="Proteomes" id="UP000663846"/>
    </source>
</evidence>
<evidence type="ECO:0000313" key="1">
    <source>
        <dbReference type="EMBL" id="CAE6406578.1"/>
    </source>
</evidence>
<accession>A0A8H2WSJ1</accession>
<gene>
    <name evidence="1" type="ORF">RDB_LOCUS62970</name>
</gene>
<dbReference type="AlphaFoldDB" id="A0A8H2WSJ1"/>
<name>A0A8H2WSJ1_9AGAM</name>